<feature type="region of interest" description="Disordered" evidence="1">
    <location>
        <begin position="133"/>
        <end position="157"/>
    </location>
</feature>
<gene>
    <name evidence="2" type="ORF">PGT21_002760</name>
</gene>
<proteinExistence type="predicted"/>
<keyword evidence="3" id="KW-1185">Reference proteome</keyword>
<dbReference type="Proteomes" id="UP000324748">
    <property type="component" value="Unassembled WGS sequence"/>
</dbReference>
<evidence type="ECO:0000256" key="1">
    <source>
        <dbReference type="SAM" id="MobiDB-lite"/>
    </source>
</evidence>
<reference evidence="2 3" key="1">
    <citation type="submission" date="2019-05" db="EMBL/GenBank/DDBJ databases">
        <title>Emergence of the Ug99 lineage of the wheat stem rust pathogen through somatic hybridization.</title>
        <authorList>
            <person name="Li F."/>
            <person name="Upadhyaya N.M."/>
            <person name="Sperschneider J."/>
            <person name="Matny O."/>
            <person name="Nguyen-Phuc H."/>
            <person name="Mago R."/>
            <person name="Raley C."/>
            <person name="Miller M.E."/>
            <person name="Silverstein K.A.T."/>
            <person name="Henningsen E."/>
            <person name="Hirsch C.D."/>
            <person name="Visser B."/>
            <person name="Pretorius Z.A."/>
            <person name="Steffenson B.J."/>
            <person name="Schwessinger B."/>
            <person name="Dodds P.N."/>
            <person name="Figueroa M."/>
        </authorList>
    </citation>
    <scope>NUCLEOTIDE SEQUENCE [LARGE SCALE GENOMIC DNA]</scope>
    <source>
        <strain evidence="2">21-0</strain>
    </source>
</reference>
<dbReference type="EMBL" id="VSWC01000105">
    <property type="protein sequence ID" value="KAA1086543.1"/>
    <property type="molecule type" value="Genomic_DNA"/>
</dbReference>
<dbReference type="AlphaFoldDB" id="A0A5B0NCT2"/>
<evidence type="ECO:0000313" key="2">
    <source>
        <dbReference type="EMBL" id="KAA1086543.1"/>
    </source>
</evidence>
<evidence type="ECO:0000313" key="3">
    <source>
        <dbReference type="Proteomes" id="UP000324748"/>
    </source>
</evidence>
<accession>A0A5B0NCT2</accession>
<name>A0A5B0NCT2_PUCGR</name>
<organism evidence="2 3">
    <name type="scientific">Puccinia graminis f. sp. tritici</name>
    <dbReference type="NCBI Taxonomy" id="56615"/>
    <lineage>
        <taxon>Eukaryota</taxon>
        <taxon>Fungi</taxon>
        <taxon>Dikarya</taxon>
        <taxon>Basidiomycota</taxon>
        <taxon>Pucciniomycotina</taxon>
        <taxon>Pucciniomycetes</taxon>
        <taxon>Pucciniales</taxon>
        <taxon>Pucciniaceae</taxon>
        <taxon>Puccinia</taxon>
    </lineage>
</organism>
<comment type="caution">
    <text evidence="2">The sequence shown here is derived from an EMBL/GenBank/DDBJ whole genome shotgun (WGS) entry which is preliminary data.</text>
</comment>
<protein>
    <submittedName>
        <fullName evidence="2">Uncharacterized protein</fullName>
    </submittedName>
</protein>
<sequence length="157" mass="17353">MDKQGLHQPTRLGTGCKEPARETVLEFVDKYGKVLRIVCSTKPPRRLPCSDQARSALIPIDSVFMPPVLSFEPVRIQDDSKPAAFKFQSLSVGSLCSNSYSILHRTIHTSSVESTQILTRAELNVSIIETQDPYQPQEAQTPAHPTANVTPRHLATS</sequence>